<protein>
    <recommendedName>
        <fullName evidence="1">Protein kinase domain-containing protein</fullName>
    </recommendedName>
</protein>
<proteinExistence type="predicted"/>
<dbReference type="OrthoDB" id="4062651at2759"/>
<keyword evidence="3" id="KW-1185">Reference proteome</keyword>
<evidence type="ECO:0000313" key="2">
    <source>
        <dbReference type="EMBL" id="CCM04105.1"/>
    </source>
</evidence>
<name>J4GSF6_9APHY</name>
<dbReference type="RefSeq" id="XP_012183388.1">
    <property type="nucleotide sequence ID" value="XM_012327998.1"/>
</dbReference>
<dbReference type="PANTHER" id="PTHR44329">
    <property type="entry name" value="SERINE/THREONINE-PROTEIN KINASE TNNI3K-RELATED"/>
    <property type="match status" value="1"/>
</dbReference>
<accession>J4GSF6</accession>
<feature type="domain" description="Protein kinase" evidence="1">
    <location>
        <begin position="147"/>
        <end position="435"/>
    </location>
</feature>
<dbReference type="InterPro" id="IPR011009">
    <property type="entry name" value="Kinase-like_dom_sf"/>
</dbReference>
<dbReference type="Pfam" id="PF07714">
    <property type="entry name" value="PK_Tyr_Ser-Thr"/>
    <property type="match status" value="1"/>
</dbReference>
<dbReference type="InterPro" id="IPR000719">
    <property type="entry name" value="Prot_kinase_dom"/>
</dbReference>
<dbReference type="EMBL" id="HE797141">
    <property type="protein sequence ID" value="CCM04105.1"/>
    <property type="molecule type" value="Genomic_DNA"/>
</dbReference>
<dbReference type="HOGENOM" id="CLU_602748_0_0_1"/>
<dbReference type="STRING" id="599839.J4GSF6"/>
<organism evidence="2 3">
    <name type="scientific">Fibroporia radiculosa</name>
    <dbReference type="NCBI Taxonomy" id="599839"/>
    <lineage>
        <taxon>Eukaryota</taxon>
        <taxon>Fungi</taxon>
        <taxon>Dikarya</taxon>
        <taxon>Basidiomycota</taxon>
        <taxon>Agaricomycotina</taxon>
        <taxon>Agaricomycetes</taxon>
        <taxon>Polyporales</taxon>
        <taxon>Fibroporiaceae</taxon>
        <taxon>Fibroporia</taxon>
    </lineage>
</organism>
<sequence length="454" mass="51007">MSVLEKPSVEQLSGTFTITNCRHENRAILPNNNYEVGLVCIVPPTVGSIEKEEMWTLAPSLGGRYTIKNCRYNFVCAAPAPIRADTSVMGMEKSPFQWWILDKVDTGLYGPNAYMSHKMLSEEGSMLESGRRGGLLTETGSIPKFSHIPTAELHRGLSRPVMTSGTVEVQLGHYNNKDVALKILRDGYNDHSKVRKVLVREAACWRHLSHPNIVPFLGIEETYPQLCLVSAWMHNGNMNAYLKAYPRSNRYTLLLEVVQGLKYLHSLHIVHGGLSGSGILIDKDWHARLFGFGLMDIVDDSDQVSSVSCSSLRESLRWLAPELIWKLSDDIWRSRDEASEAEFFDRKGTARPSYASDVYAFSMVMYEVFSGNIPFYDQKSDGGVVRTIMSGGYPAFEETWTSRLPDSMLDLMKECWATKPAERPSLQGVLEDIQLAELNKVQDEPVLGHVAHVR</sequence>
<reference evidence="2 3" key="1">
    <citation type="journal article" date="2012" name="Appl. Environ. Microbiol.">
        <title>Short-read sequencing for genomic analysis of the brown rot fungus Fibroporia radiculosa.</title>
        <authorList>
            <person name="Tang J.D."/>
            <person name="Perkins A.D."/>
            <person name="Sonstegard T.S."/>
            <person name="Schroeder S.G."/>
            <person name="Burgess S.C."/>
            <person name="Diehl S.V."/>
        </authorList>
    </citation>
    <scope>NUCLEOTIDE SEQUENCE [LARGE SCALE GENOMIC DNA]</scope>
    <source>
        <strain evidence="2 3">TFFH 294</strain>
    </source>
</reference>
<gene>
    <name evidence="2" type="ORF">FIBRA_06265</name>
</gene>
<dbReference type="PROSITE" id="PS50011">
    <property type="entry name" value="PROTEIN_KINASE_DOM"/>
    <property type="match status" value="1"/>
</dbReference>
<dbReference type="AlphaFoldDB" id="J4GSF6"/>
<dbReference type="InterPro" id="IPR051681">
    <property type="entry name" value="Ser/Thr_Kinases-Pseudokinases"/>
</dbReference>
<evidence type="ECO:0000313" key="3">
    <source>
        <dbReference type="Proteomes" id="UP000006352"/>
    </source>
</evidence>
<evidence type="ECO:0000259" key="1">
    <source>
        <dbReference type="PROSITE" id="PS50011"/>
    </source>
</evidence>
<dbReference type="Proteomes" id="UP000006352">
    <property type="component" value="Unassembled WGS sequence"/>
</dbReference>
<dbReference type="Gene3D" id="1.10.510.10">
    <property type="entry name" value="Transferase(Phosphotransferase) domain 1"/>
    <property type="match status" value="1"/>
</dbReference>
<dbReference type="SUPFAM" id="SSF56112">
    <property type="entry name" value="Protein kinase-like (PK-like)"/>
    <property type="match status" value="1"/>
</dbReference>
<dbReference type="GO" id="GO:0004674">
    <property type="term" value="F:protein serine/threonine kinase activity"/>
    <property type="evidence" value="ECO:0007669"/>
    <property type="project" value="TreeGrafter"/>
</dbReference>
<dbReference type="GeneID" id="24099016"/>
<dbReference type="InterPro" id="IPR001245">
    <property type="entry name" value="Ser-Thr/Tyr_kinase_cat_dom"/>
</dbReference>
<dbReference type="GO" id="GO:0005524">
    <property type="term" value="F:ATP binding"/>
    <property type="evidence" value="ECO:0007669"/>
    <property type="project" value="InterPro"/>
</dbReference>
<dbReference type="InParanoid" id="J4GSF6"/>